<feature type="compositionally biased region" description="Polar residues" evidence="1">
    <location>
        <begin position="550"/>
        <end position="591"/>
    </location>
</feature>
<dbReference type="PANTHER" id="PTHR37540:SF5">
    <property type="entry name" value="TRANSCRIPTION FACTOR DOMAIN-CONTAINING PROTEIN"/>
    <property type="match status" value="1"/>
</dbReference>
<evidence type="ECO:0000256" key="1">
    <source>
        <dbReference type="SAM" id="MobiDB-lite"/>
    </source>
</evidence>
<comment type="caution">
    <text evidence="2">The sequence shown here is derived from an EMBL/GenBank/DDBJ whole genome shotgun (WGS) entry which is preliminary data.</text>
</comment>
<sequence length="730" mass="80031">MLSSTQILTEHNYLHAPSPFPKPTATDSTTTWPSMPPFHQYPNNASRQQRKKSTSPLTNENDEGSDGLLFITGNNPDDFKKKGVMTQVRKKAMGSYLENVKPKAQPSRMQSEDSNASQSSMGSDQPEAAMSSREALMLLRRERRSRKASSPVQSPATGSQDQPSVATSSETRVARIPRTIDAVSILESAPIVSPMRIGIKLVYDETTPRPFQSIGKPLDPFQTMYQGYAPRISVEELKLHCSQAFGTRAMGQHWIPTLVKSPHAFLSTLCIASAHYDAIYGRSTESVQTLALRQEVIHLISQNLVNPSTRVDDYNIIALTQLIASEIIAGEEAMLSYHESGIEAMVRQRGGVDRLGVSGRLASTLSWVSLQSAVLREAKPRSIYLNFCASTSSKTYPTTATIPESPLFCPWNKSRKEFETMSRSSRCSQDTLNLLKEVRTMMEFFLHETNNSRQNLGSINNIYKKIMQFPTISDIQKDHIPKTSDWTYEAVRVAAVIQATAICKRMPLSEALKTVAQNQTIPQLYSSSNASKSSESLASPTALRHDSPVTGFSTGPSYVTATDPSPTNPSATQPIYSNFGPPQSKSASKFSIPSKPDFPSFFLAAPASTPSGPNALLADLKTAIENSDLSDAWKNMAGVLLWIGLVIGAASRKSDGALRKWFSALSVRCSILLCFEHPEAIHATLLRMCELVGGVTVPSTEEEIVRRKSSAATTRRESAVANSVGKKRKL</sequence>
<feature type="region of interest" description="Disordered" evidence="1">
    <location>
        <begin position="706"/>
        <end position="730"/>
    </location>
</feature>
<feature type="region of interest" description="Disordered" evidence="1">
    <location>
        <begin position="526"/>
        <end position="591"/>
    </location>
</feature>
<keyword evidence="3" id="KW-1185">Reference proteome</keyword>
<gene>
    <name evidence="2" type="ORF">CC78DRAFT_531269</name>
</gene>
<feature type="region of interest" description="Disordered" evidence="1">
    <location>
        <begin position="142"/>
        <end position="172"/>
    </location>
</feature>
<accession>A0A9P4KDY0</accession>
<name>A0A9P4KDY0_9PLEO</name>
<feature type="compositionally biased region" description="Low complexity" evidence="1">
    <location>
        <begin position="526"/>
        <end position="539"/>
    </location>
</feature>
<reference evidence="3" key="1">
    <citation type="journal article" date="2020" name="Stud. Mycol.">
        <title>101 Dothideomycetes genomes: A test case for predicting lifestyles and emergence of pathogens.</title>
        <authorList>
            <person name="Haridas S."/>
            <person name="Albert R."/>
            <person name="Binder M."/>
            <person name="Bloem J."/>
            <person name="LaButti K."/>
            <person name="Salamov A."/>
            <person name="Andreopoulos B."/>
            <person name="Baker S."/>
            <person name="Barry K."/>
            <person name="Bills G."/>
            <person name="Bluhm B."/>
            <person name="Cannon C."/>
            <person name="Castanera R."/>
            <person name="Culley D."/>
            <person name="Daum C."/>
            <person name="Ezra D."/>
            <person name="Gonzalez J."/>
            <person name="Henrissat B."/>
            <person name="Kuo A."/>
            <person name="Liang C."/>
            <person name="Lipzen A."/>
            <person name="Lutzoni F."/>
            <person name="Magnuson J."/>
            <person name="Mondo S."/>
            <person name="Nolan M."/>
            <person name="Ohm R."/>
            <person name="Pangilinan J."/>
            <person name="Park H.-J."/>
            <person name="Ramirez L."/>
            <person name="Alfaro M."/>
            <person name="Sun H."/>
            <person name="Tritt A."/>
            <person name="Yoshinaga Y."/>
            <person name="Zwiers L.-H."/>
            <person name="Turgeon B."/>
            <person name="Goodwin S."/>
            <person name="Spatafora J."/>
            <person name="Crous P."/>
            <person name="Grigoriev I."/>
        </authorList>
    </citation>
    <scope>NUCLEOTIDE SEQUENCE [LARGE SCALE GENOMIC DNA]</scope>
    <source>
        <strain evidence="3">CBS 304.66</strain>
    </source>
</reference>
<dbReference type="Proteomes" id="UP000800093">
    <property type="component" value="Unassembled WGS sequence"/>
</dbReference>
<feature type="region of interest" description="Disordered" evidence="1">
    <location>
        <begin position="1"/>
        <end position="82"/>
    </location>
</feature>
<proteinExistence type="predicted"/>
<dbReference type="AlphaFoldDB" id="A0A9P4KDY0"/>
<protein>
    <submittedName>
        <fullName evidence="2">Uncharacterized protein</fullName>
    </submittedName>
</protein>
<evidence type="ECO:0000313" key="2">
    <source>
        <dbReference type="EMBL" id="KAF2266825.1"/>
    </source>
</evidence>
<feature type="compositionally biased region" description="Polar residues" evidence="1">
    <location>
        <begin position="107"/>
        <end position="123"/>
    </location>
</feature>
<organism evidence="2 3">
    <name type="scientific">Lojkania enalia</name>
    <dbReference type="NCBI Taxonomy" id="147567"/>
    <lineage>
        <taxon>Eukaryota</taxon>
        <taxon>Fungi</taxon>
        <taxon>Dikarya</taxon>
        <taxon>Ascomycota</taxon>
        <taxon>Pezizomycotina</taxon>
        <taxon>Dothideomycetes</taxon>
        <taxon>Pleosporomycetidae</taxon>
        <taxon>Pleosporales</taxon>
        <taxon>Pleosporales incertae sedis</taxon>
        <taxon>Lojkania</taxon>
    </lineage>
</organism>
<feature type="compositionally biased region" description="Polar residues" evidence="1">
    <location>
        <begin position="151"/>
        <end position="171"/>
    </location>
</feature>
<dbReference type="EMBL" id="ML986595">
    <property type="protein sequence ID" value="KAF2266825.1"/>
    <property type="molecule type" value="Genomic_DNA"/>
</dbReference>
<feature type="region of interest" description="Disordered" evidence="1">
    <location>
        <begin position="96"/>
        <end position="130"/>
    </location>
</feature>
<evidence type="ECO:0000313" key="3">
    <source>
        <dbReference type="Proteomes" id="UP000800093"/>
    </source>
</evidence>
<dbReference type="OrthoDB" id="4159781at2759"/>
<dbReference type="PANTHER" id="PTHR37540">
    <property type="entry name" value="TRANSCRIPTION FACTOR (ACR-2), PUTATIVE-RELATED-RELATED"/>
    <property type="match status" value="1"/>
</dbReference>